<comment type="caution">
    <text evidence="2">The sequence shown here is derived from an EMBL/GenBank/DDBJ whole genome shotgun (WGS) entry which is preliminary data.</text>
</comment>
<keyword evidence="3" id="KW-1185">Reference proteome</keyword>
<dbReference type="EMBL" id="JBJUIK010000015">
    <property type="protein sequence ID" value="KAL3503531.1"/>
    <property type="molecule type" value="Genomic_DNA"/>
</dbReference>
<reference evidence="2 3" key="1">
    <citation type="submission" date="2024-11" db="EMBL/GenBank/DDBJ databases">
        <title>A near-complete genome assembly of Cinchona calisaya.</title>
        <authorList>
            <person name="Lian D.C."/>
            <person name="Zhao X.W."/>
            <person name="Wei L."/>
        </authorList>
    </citation>
    <scope>NUCLEOTIDE SEQUENCE [LARGE SCALE GENOMIC DNA]</scope>
    <source>
        <tissue evidence="2">Nenye</tissue>
    </source>
</reference>
<protein>
    <recommendedName>
        <fullName evidence="4">C2H2-type domain-containing protein</fullName>
    </recommendedName>
</protein>
<proteinExistence type="predicted"/>
<feature type="compositionally biased region" description="Basic and acidic residues" evidence="1">
    <location>
        <begin position="107"/>
        <end position="123"/>
    </location>
</feature>
<feature type="region of interest" description="Disordered" evidence="1">
    <location>
        <begin position="58"/>
        <end position="79"/>
    </location>
</feature>
<sequence length="131" mass="14666">MRSVDQFFPHVCKIEMAPPLDISKYGGKGPNACHICKVLFSDEALEKHRKLHTVKAENAKKSFSPAKSMLKERGKGPTNYVIMKHKAKKAAKFTKTVAQDLNAKLNKWKEAENKAKEKGKEETGNQGGKKK</sequence>
<accession>A0ABD2YA31</accession>
<dbReference type="Proteomes" id="UP001630127">
    <property type="component" value="Unassembled WGS sequence"/>
</dbReference>
<organism evidence="2 3">
    <name type="scientific">Cinchona calisaya</name>
    <dbReference type="NCBI Taxonomy" id="153742"/>
    <lineage>
        <taxon>Eukaryota</taxon>
        <taxon>Viridiplantae</taxon>
        <taxon>Streptophyta</taxon>
        <taxon>Embryophyta</taxon>
        <taxon>Tracheophyta</taxon>
        <taxon>Spermatophyta</taxon>
        <taxon>Magnoliopsida</taxon>
        <taxon>eudicotyledons</taxon>
        <taxon>Gunneridae</taxon>
        <taxon>Pentapetalae</taxon>
        <taxon>asterids</taxon>
        <taxon>lamiids</taxon>
        <taxon>Gentianales</taxon>
        <taxon>Rubiaceae</taxon>
        <taxon>Cinchonoideae</taxon>
        <taxon>Cinchoneae</taxon>
        <taxon>Cinchona</taxon>
    </lineage>
</organism>
<gene>
    <name evidence="2" type="ORF">ACH5RR_037980</name>
</gene>
<dbReference type="AlphaFoldDB" id="A0ABD2YA31"/>
<feature type="region of interest" description="Disordered" evidence="1">
    <location>
        <begin position="107"/>
        <end position="131"/>
    </location>
</feature>
<evidence type="ECO:0008006" key="4">
    <source>
        <dbReference type="Google" id="ProtNLM"/>
    </source>
</evidence>
<evidence type="ECO:0000256" key="1">
    <source>
        <dbReference type="SAM" id="MobiDB-lite"/>
    </source>
</evidence>
<evidence type="ECO:0000313" key="3">
    <source>
        <dbReference type="Proteomes" id="UP001630127"/>
    </source>
</evidence>
<evidence type="ECO:0000313" key="2">
    <source>
        <dbReference type="EMBL" id="KAL3503531.1"/>
    </source>
</evidence>
<name>A0ABD2YA31_9GENT</name>